<feature type="transmembrane region" description="Helical" evidence="1">
    <location>
        <begin position="87"/>
        <end position="105"/>
    </location>
</feature>
<keyword evidence="1" id="KW-0472">Membrane</keyword>
<feature type="transmembrane region" description="Helical" evidence="1">
    <location>
        <begin position="214"/>
        <end position="233"/>
    </location>
</feature>
<name>A0A2S0ND44_9HYPH</name>
<evidence type="ECO:0000256" key="1">
    <source>
        <dbReference type="SAM" id="Phobius"/>
    </source>
</evidence>
<evidence type="ECO:0000313" key="3">
    <source>
        <dbReference type="Proteomes" id="UP000237889"/>
    </source>
</evidence>
<feature type="transmembrane region" description="Helical" evidence="1">
    <location>
        <begin position="242"/>
        <end position="260"/>
    </location>
</feature>
<proteinExistence type="predicted"/>
<organism evidence="2 3">
    <name type="scientific">Phreatobacter cathodiphilus</name>
    <dbReference type="NCBI Taxonomy" id="1868589"/>
    <lineage>
        <taxon>Bacteria</taxon>
        <taxon>Pseudomonadati</taxon>
        <taxon>Pseudomonadota</taxon>
        <taxon>Alphaproteobacteria</taxon>
        <taxon>Hyphomicrobiales</taxon>
        <taxon>Phreatobacteraceae</taxon>
        <taxon>Phreatobacter</taxon>
    </lineage>
</organism>
<dbReference type="AlphaFoldDB" id="A0A2S0ND44"/>
<accession>A0A2S0ND44</accession>
<reference evidence="2 3" key="1">
    <citation type="submission" date="2018-03" db="EMBL/GenBank/DDBJ databases">
        <title>Genome sequencing of Phreatobacter sp.</title>
        <authorList>
            <person name="Kim S.-J."/>
            <person name="Heo J."/>
            <person name="Kwon S.-W."/>
        </authorList>
    </citation>
    <scope>NUCLEOTIDE SEQUENCE [LARGE SCALE GENOMIC DNA]</scope>
    <source>
        <strain evidence="2 3">S-12</strain>
    </source>
</reference>
<feature type="transmembrane region" description="Helical" evidence="1">
    <location>
        <begin position="294"/>
        <end position="310"/>
    </location>
</feature>
<dbReference type="EMBL" id="CP027668">
    <property type="protein sequence ID" value="AVO46099.1"/>
    <property type="molecule type" value="Genomic_DNA"/>
</dbReference>
<keyword evidence="1" id="KW-0812">Transmembrane</keyword>
<dbReference type="KEGG" id="phr:C6569_14025"/>
<evidence type="ECO:0000313" key="2">
    <source>
        <dbReference type="EMBL" id="AVO46099.1"/>
    </source>
</evidence>
<feature type="transmembrane region" description="Helical" evidence="1">
    <location>
        <begin position="266"/>
        <end position="287"/>
    </location>
</feature>
<evidence type="ECO:0008006" key="4">
    <source>
        <dbReference type="Google" id="ProtNLM"/>
    </source>
</evidence>
<feature type="transmembrane region" description="Helical" evidence="1">
    <location>
        <begin position="143"/>
        <end position="160"/>
    </location>
</feature>
<sequence>MFVKTGLWHIPNLDSSARIAQNPFILWEPRPSEQYIFTSWLGPFIAWSIGATNEALFLLLHLAFALVFSATVVWIAFSRLKEDQARLAVIIFVCLPASANPYFWAGNDGLTLLLFAAALALRERPLGAGTVGVLIGLQHFEQGLFGFAALAAASWATPRFGGPTVFPWRSAAATLVGILLGKALLTLIFKLNGMAVVGREGWLWEYLPDMLAQFWFRSQYILFTALGLGWLVAVRYADNGRAALPFFVCLLGLMPLVMIVNDQTRVIGNVTFPLLFAFWLTNAHFLGGVGRREAAALLLIWLVVPWSWAFEGLPTWSVLPYDLVYVANKLFGWFQVPDTFVSMWPFRRR</sequence>
<gene>
    <name evidence="2" type="ORF">C6569_14025</name>
</gene>
<protein>
    <recommendedName>
        <fullName evidence="4">Glycosyltransferase RgtA/B/C/D-like domain-containing protein</fullName>
    </recommendedName>
</protein>
<feature type="transmembrane region" description="Helical" evidence="1">
    <location>
        <begin position="55"/>
        <end position="75"/>
    </location>
</feature>
<feature type="transmembrane region" description="Helical" evidence="1">
    <location>
        <begin position="172"/>
        <end position="194"/>
    </location>
</feature>
<keyword evidence="3" id="KW-1185">Reference proteome</keyword>
<keyword evidence="1" id="KW-1133">Transmembrane helix</keyword>
<dbReference type="Proteomes" id="UP000237889">
    <property type="component" value="Chromosome"/>
</dbReference>